<dbReference type="OrthoDB" id="7485566at2759"/>
<evidence type="ECO:0000256" key="1">
    <source>
        <dbReference type="SAM" id="MobiDB-lite"/>
    </source>
</evidence>
<evidence type="ECO:0000313" key="3">
    <source>
        <dbReference type="Proteomes" id="UP000041254"/>
    </source>
</evidence>
<dbReference type="VEuPathDB" id="CryptoDB:Vbra_23204"/>
<evidence type="ECO:0000313" key="2">
    <source>
        <dbReference type="EMBL" id="CEM36676.1"/>
    </source>
</evidence>
<name>A0A0G4GZR6_VITBC</name>
<gene>
    <name evidence="2" type="ORF">Vbra_23204</name>
</gene>
<sequence length="255" mass="28768">MLLFPMNRGRTDGRRKWGTRFQRLAGEWQGLLDESKNFAQQGRHVFAPHGDGPVRDVREPSLEEIKLQATERLVKQGELSRAARRLTAAKVAPATAATLQQLKDLHPAAPSPTKPQPQHSPDGLPTLLTNAFNSIDRQAILDELGTKWPSFLDFFWQFYGTPAELWYCMEDGRTETILSHESIQKGDAAGLFLFCLGLHPALAEVQEEFSDDFIGTFMHDIDGGLDKTRVTRYVDRAEQLLAEKKLRLRRDKSAA</sequence>
<dbReference type="AlphaFoldDB" id="A0A0G4GZR6"/>
<feature type="region of interest" description="Disordered" evidence="1">
    <location>
        <begin position="106"/>
        <end position="125"/>
    </location>
</feature>
<dbReference type="PhylomeDB" id="A0A0G4GZR6"/>
<proteinExistence type="predicted"/>
<dbReference type="Proteomes" id="UP000041254">
    <property type="component" value="Unassembled WGS sequence"/>
</dbReference>
<reference evidence="2 3" key="1">
    <citation type="submission" date="2014-11" db="EMBL/GenBank/DDBJ databases">
        <authorList>
            <person name="Zhu J."/>
            <person name="Qi W."/>
            <person name="Song R."/>
        </authorList>
    </citation>
    <scope>NUCLEOTIDE SEQUENCE [LARGE SCALE GENOMIC DNA]</scope>
</reference>
<organism evidence="2 3">
    <name type="scientific">Vitrella brassicaformis (strain CCMP3155)</name>
    <dbReference type="NCBI Taxonomy" id="1169540"/>
    <lineage>
        <taxon>Eukaryota</taxon>
        <taxon>Sar</taxon>
        <taxon>Alveolata</taxon>
        <taxon>Colpodellida</taxon>
        <taxon>Vitrellaceae</taxon>
        <taxon>Vitrella</taxon>
    </lineage>
</organism>
<keyword evidence="3" id="KW-1185">Reference proteome</keyword>
<dbReference type="InParanoid" id="A0A0G4GZR6"/>
<accession>A0A0G4GZR6</accession>
<dbReference type="EMBL" id="CDMY01000899">
    <property type="protein sequence ID" value="CEM36676.1"/>
    <property type="molecule type" value="Genomic_DNA"/>
</dbReference>
<protein>
    <submittedName>
        <fullName evidence="2">Uncharacterized protein</fullName>
    </submittedName>
</protein>